<feature type="compositionally biased region" description="Basic and acidic residues" evidence="1">
    <location>
        <begin position="103"/>
        <end position="118"/>
    </location>
</feature>
<feature type="compositionally biased region" description="Basic and acidic residues" evidence="1">
    <location>
        <begin position="252"/>
        <end position="275"/>
    </location>
</feature>
<dbReference type="CDD" id="cd11393">
    <property type="entry name" value="bHLH_AtbHLH_like"/>
    <property type="match status" value="1"/>
</dbReference>
<dbReference type="SUPFAM" id="SSF47459">
    <property type="entry name" value="HLH, helix-loop-helix DNA-binding domain"/>
    <property type="match status" value="1"/>
</dbReference>
<keyword evidence="4" id="KW-1185">Reference proteome</keyword>
<sequence length="469" mass="50248">MQSHESELPPIPPTQRQFTFVHAMPDAPSTPYAASCNPARRAKQPRASDALPNTTSTSTSSTATSPSLVYKKPAPILPATHPSTSSDPQPAKRGRKPGPLSRSARETQRKLNHSIIEKARRTKINDALATLRQLVPVDYGYAKKSKDKDKDEEDEEEDGDERDVDGDGDGSGDYEGRRDSGNGNGNGNGNGKKGKEKKTGGKREEKEKEFKLEILIRTVSFMQDLIARVNVLEDEAGKCTSCGEAIVVKDKETVSGKRKRDAADDGAEYRDPEKRQSRRSQSAHTDAHTHTQPPSTEEPTTRPTPYNGSRLPSISSWLPNVTNADIDPLLLSPTQHRLSPSSSTLNNNHQLPSPPSSTTFEPTHPTHLPPVLNLGPIATSALLSLSPRRTPEDESAATLLLQISASPATSGVGGAAPKFDLSRMRTGCVTPVGGGGGAGGGYAERERVGVGVQAQTPGSMLGLMNRRPG</sequence>
<dbReference type="OrthoDB" id="690068at2759"/>
<feature type="region of interest" description="Disordered" evidence="1">
    <location>
        <begin position="143"/>
        <end position="209"/>
    </location>
</feature>
<dbReference type="STRING" id="39966.A0A369JCD8"/>
<evidence type="ECO:0000256" key="1">
    <source>
        <dbReference type="SAM" id="MobiDB-lite"/>
    </source>
</evidence>
<accession>A0A369JCD8</accession>
<feature type="compositionally biased region" description="Gly residues" evidence="1">
    <location>
        <begin position="182"/>
        <end position="191"/>
    </location>
</feature>
<organism evidence="3 4">
    <name type="scientific">Hypsizygus marmoreus</name>
    <name type="common">White beech mushroom</name>
    <name type="synonym">Agaricus marmoreus</name>
    <dbReference type="NCBI Taxonomy" id="39966"/>
    <lineage>
        <taxon>Eukaryota</taxon>
        <taxon>Fungi</taxon>
        <taxon>Dikarya</taxon>
        <taxon>Basidiomycota</taxon>
        <taxon>Agaricomycotina</taxon>
        <taxon>Agaricomycetes</taxon>
        <taxon>Agaricomycetidae</taxon>
        <taxon>Agaricales</taxon>
        <taxon>Tricholomatineae</taxon>
        <taxon>Lyophyllaceae</taxon>
        <taxon>Hypsizygus</taxon>
    </lineage>
</organism>
<feature type="compositionally biased region" description="Polar residues" evidence="1">
    <location>
        <begin position="332"/>
        <end position="351"/>
    </location>
</feature>
<dbReference type="Gene3D" id="4.10.280.10">
    <property type="entry name" value="Helix-loop-helix DNA-binding domain"/>
    <property type="match status" value="1"/>
</dbReference>
<dbReference type="InterPro" id="IPR045239">
    <property type="entry name" value="bHLH95_bHLH"/>
</dbReference>
<feature type="compositionally biased region" description="Low complexity" evidence="1">
    <location>
        <begin position="54"/>
        <end position="67"/>
    </location>
</feature>
<dbReference type="InterPro" id="IPR036638">
    <property type="entry name" value="HLH_DNA-bd_sf"/>
</dbReference>
<feature type="compositionally biased region" description="Acidic residues" evidence="1">
    <location>
        <begin position="150"/>
        <end position="172"/>
    </location>
</feature>
<evidence type="ECO:0000313" key="4">
    <source>
        <dbReference type="Proteomes" id="UP000076154"/>
    </source>
</evidence>
<dbReference type="AlphaFoldDB" id="A0A369JCD8"/>
<dbReference type="InterPro" id="IPR011598">
    <property type="entry name" value="bHLH_dom"/>
</dbReference>
<dbReference type="PROSITE" id="PS50888">
    <property type="entry name" value="BHLH"/>
    <property type="match status" value="1"/>
</dbReference>
<dbReference type="InParanoid" id="A0A369JCD8"/>
<name>A0A369JCD8_HYPMA</name>
<dbReference type="EMBL" id="LUEZ02000076">
    <property type="protein sequence ID" value="RDB19771.1"/>
    <property type="molecule type" value="Genomic_DNA"/>
</dbReference>
<feature type="region of interest" description="Disordered" evidence="1">
    <location>
        <begin position="252"/>
        <end position="311"/>
    </location>
</feature>
<dbReference type="GO" id="GO:0046983">
    <property type="term" value="F:protein dimerization activity"/>
    <property type="evidence" value="ECO:0007669"/>
    <property type="project" value="InterPro"/>
</dbReference>
<proteinExistence type="predicted"/>
<feature type="compositionally biased region" description="Low complexity" evidence="1">
    <location>
        <begin position="290"/>
        <end position="305"/>
    </location>
</feature>
<protein>
    <recommendedName>
        <fullName evidence="2">BHLH domain-containing protein</fullName>
    </recommendedName>
</protein>
<feature type="region of interest" description="Disordered" evidence="1">
    <location>
        <begin position="332"/>
        <end position="363"/>
    </location>
</feature>
<comment type="caution">
    <text evidence="3">The sequence shown here is derived from an EMBL/GenBank/DDBJ whole genome shotgun (WGS) entry which is preliminary data.</text>
</comment>
<dbReference type="Pfam" id="PF00010">
    <property type="entry name" value="HLH"/>
    <property type="match status" value="1"/>
</dbReference>
<gene>
    <name evidence="3" type="ORF">Hypma_013211</name>
</gene>
<feature type="region of interest" description="Disordered" evidence="1">
    <location>
        <begin position="1"/>
        <end position="118"/>
    </location>
</feature>
<dbReference type="Proteomes" id="UP000076154">
    <property type="component" value="Unassembled WGS sequence"/>
</dbReference>
<evidence type="ECO:0000259" key="2">
    <source>
        <dbReference type="PROSITE" id="PS50888"/>
    </source>
</evidence>
<feature type="domain" description="BHLH" evidence="2">
    <location>
        <begin position="108"/>
        <end position="225"/>
    </location>
</feature>
<dbReference type="SMART" id="SM00353">
    <property type="entry name" value="HLH"/>
    <property type="match status" value="1"/>
</dbReference>
<evidence type="ECO:0000313" key="3">
    <source>
        <dbReference type="EMBL" id="RDB19771.1"/>
    </source>
</evidence>
<reference evidence="3" key="1">
    <citation type="submission" date="2018-04" db="EMBL/GenBank/DDBJ databases">
        <title>Whole genome sequencing of Hypsizygus marmoreus.</title>
        <authorList>
            <person name="Choi I.-G."/>
            <person name="Min B."/>
            <person name="Kim J.-G."/>
            <person name="Kim S."/>
            <person name="Oh Y.-L."/>
            <person name="Kong W.-S."/>
            <person name="Park H."/>
            <person name="Jeong J."/>
            <person name="Song E.-S."/>
        </authorList>
    </citation>
    <scope>NUCLEOTIDE SEQUENCE [LARGE SCALE GENOMIC DNA]</scope>
    <source>
        <strain evidence="3">51987-8</strain>
    </source>
</reference>
<feature type="compositionally biased region" description="Basic and acidic residues" evidence="1">
    <location>
        <begin position="197"/>
        <end position="209"/>
    </location>
</feature>